<sequence length="284" mass="32077">MKTIDSQLYKYLIDHSTVITEEWLAAREKKSGSVYSADADQSIEQLLRKQNQLTNLTVASSLLEEQDTFEKQKKQWALEVAESRVASNTPIHEVQDALRAAREAYWHFVEKFVKLNKSKVTHEDILKWGVVIHKAFDELNIKFSEMYFDIMMNRLSAQQSLIEELGSPVIPITSSKGILPLVGDIDTMRAKSILEQIPKKCVEAGISHLFIDLSGVSIIDTMVAQQIFQIIQVLNLLGIKSTMTGIRPEIAQTAVQLGIDFSEIESFSSLQQILGKYSPEEFAE</sequence>
<keyword evidence="4" id="KW-1185">Reference proteome</keyword>
<dbReference type="InterPro" id="IPR036513">
    <property type="entry name" value="STAS_dom_sf"/>
</dbReference>
<dbReference type="InterPro" id="IPR051932">
    <property type="entry name" value="Bact_StressResp_Reg"/>
</dbReference>
<reference evidence="3 4" key="1">
    <citation type="submission" date="2015-01" db="EMBL/GenBank/DDBJ databases">
        <title>Genome Assembly of Bacillus badius MTCC 1458.</title>
        <authorList>
            <person name="Verma A."/>
            <person name="Khatri I."/>
            <person name="Mual P."/>
            <person name="Subramanian S."/>
            <person name="Krishnamurthi S."/>
        </authorList>
    </citation>
    <scope>NUCLEOTIDE SEQUENCE [LARGE SCALE GENOMIC DNA]</scope>
    <source>
        <strain evidence="3 4">MTCC 1458</strain>
    </source>
</reference>
<evidence type="ECO:0000259" key="2">
    <source>
        <dbReference type="PROSITE" id="PS50801"/>
    </source>
</evidence>
<dbReference type="Gene3D" id="3.30.750.24">
    <property type="entry name" value="STAS domain"/>
    <property type="match status" value="1"/>
</dbReference>
<name>A0ABR5ARG6_BACBA</name>
<protein>
    <submittedName>
        <fullName evidence="3">RsbR, positive regulator of sigma-B</fullName>
    </submittedName>
</protein>
<accession>A0ABR5ARG6</accession>
<dbReference type="InterPro" id="IPR002645">
    <property type="entry name" value="STAS_dom"/>
</dbReference>
<organism evidence="3 4">
    <name type="scientific">Bacillus badius</name>
    <dbReference type="NCBI Taxonomy" id="1455"/>
    <lineage>
        <taxon>Bacteria</taxon>
        <taxon>Bacillati</taxon>
        <taxon>Bacillota</taxon>
        <taxon>Bacilli</taxon>
        <taxon>Bacillales</taxon>
        <taxon>Bacillaceae</taxon>
        <taxon>Pseudobacillus</taxon>
    </lineage>
</organism>
<evidence type="ECO:0000313" key="3">
    <source>
        <dbReference type="EMBL" id="KIL77347.1"/>
    </source>
</evidence>
<feature type="domain" description="STAS" evidence="2">
    <location>
        <begin position="178"/>
        <end position="277"/>
    </location>
</feature>
<evidence type="ECO:0000313" key="4">
    <source>
        <dbReference type="Proteomes" id="UP000031982"/>
    </source>
</evidence>
<dbReference type="EMBL" id="JXLP01000015">
    <property type="protein sequence ID" value="KIL77347.1"/>
    <property type="molecule type" value="Genomic_DNA"/>
</dbReference>
<dbReference type="Pfam" id="PF01740">
    <property type="entry name" value="STAS"/>
    <property type="match status" value="1"/>
</dbReference>
<dbReference type="SUPFAM" id="SSF52091">
    <property type="entry name" value="SpoIIaa-like"/>
    <property type="match status" value="1"/>
</dbReference>
<gene>
    <name evidence="3" type="ORF">SD77_1590</name>
</gene>
<dbReference type="PANTHER" id="PTHR33745">
    <property type="entry name" value="RSBT ANTAGONIST PROTEIN RSBS-RELATED"/>
    <property type="match status" value="1"/>
</dbReference>
<dbReference type="CDD" id="cd07041">
    <property type="entry name" value="STAS_RsbR_RsbS_like"/>
    <property type="match status" value="1"/>
</dbReference>
<evidence type="ECO:0000256" key="1">
    <source>
        <dbReference type="ARBA" id="ARBA00022553"/>
    </source>
</evidence>
<keyword evidence="1" id="KW-0597">Phosphoprotein</keyword>
<dbReference type="Proteomes" id="UP000031982">
    <property type="component" value="Unassembled WGS sequence"/>
</dbReference>
<dbReference type="PROSITE" id="PS50801">
    <property type="entry name" value="STAS"/>
    <property type="match status" value="1"/>
</dbReference>
<dbReference type="PANTHER" id="PTHR33745:SF3">
    <property type="entry name" value="RSBT CO-ANTAGONIST PROTEIN RSBRC"/>
    <property type="match status" value="1"/>
</dbReference>
<proteinExistence type="predicted"/>
<dbReference type="RefSeq" id="WP_041101220.1">
    <property type="nucleotide sequence ID" value="NZ_JARTHD010000064.1"/>
</dbReference>
<comment type="caution">
    <text evidence="3">The sequence shown here is derived from an EMBL/GenBank/DDBJ whole genome shotgun (WGS) entry which is preliminary data.</text>
</comment>